<protein>
    <submittedName>
        <fullName evidence="2">Uncharacterized protein</fullName>
    </submittedName>
</protein>
<feature type="transmembrane region" description="Helical" evidence="1">
    <location>
        <begin position="24"/>
        <end position="45"/>
    </location>
</feature>
<organism evidence="2 3">
    <name type="scientific">Xylocopilactobacillus apicola</name>
    <dbReference type="NCBI Taxonomy" id="2932184"/>
    <lineage>
        <taxon>Bacteria</taxon>
        <taxon>Bacillati</taxon>
        <taxon>Bacillota</taxon>
        <taxon>Bacilli</taxon>
        <taxon>Lactobacillales</taxon>
        <taxon>Lactobacillaceae</taxon>
        <taxon>Xylocopilactobacillus</taxon>
    </lineage>
</organism>
<feature type="transmembrane region" description="Helical" evidence="1">
    <location>
        <begin position="51"/>
        <end position="72"/>
    </location>
</feature>
<gene>
    <name evidence="2" type="ORF">XA3_15750</name>
</gene>
<evidence type="ECO:0000256" key="1">
    <source>
        <dbReference type="SAM" id="Phobius"/>
    </source>
</evidence>
<dbReference type="KEGG" id="xap:XA3_15750"/>
<dbReference type="EMBL" id="AP026802">
    <property type="protein sequence ID" value="BDR59134.1"/>
    <property type="molecule type" value="Genomic_DNA"/>
</dbReference>
<keyword evidence="3" id="KW-1185">Reference proteome</keyword>
<dbReference type="RefSeq" id="WP_317634943.1">
    <property type="nucleotide sequence ID" value="NZ_AP026802.1"/>
</dbReference>
<keyword evidence="1" id="KW-1133">Transmembrane helix</keyword>
<evidence type="ECO:0000313" key="2">
    <source>
        <dbReference type="EMBL" id="BDR59134.1"/>
    </source>
</evidence>
<sequence>MKRNFYQKIIEKYPTKYTPVRKFFYHYLEPIWLVAIIITIVGSFVPKLAGWGILAGAFDVVFVVVDLVVTILDNQQRKKGDPRGQYWNFIE</sequence>
<keyword evidence="1" id="KW-0472">Membrane</keyword>
<accession>A0AAU9DSS6</accession>
<proteinExistence type="predicted"/>
<reference evidence="2 3" key="1">
    <citation type="journal article" date="2023" name="Microbiol. Spectr.">
        <title>Symbiosis of Carpenter Bees with Uncharacterized Lactic Acid Bacteria Showing NAD Auxotrophy.</title>
        <authorList>
            <person name="Kawasaki S."/>
            <person name="Ozawa K."/>
            <person name="Mori T."/>
            <person name="Yamamoto A."/>
            <person name="Ito M."/>
            <person name="Ohkuma M."/>
            <person name="Sakamoto M."/>
            <person name="Matsutani M."/>
        </authorList>
    </citation>
    <scope>NUCLEOTIDE SEQUENCE [LARGE SCALE GENOMIC DNA]</scope>
    <source>
        <strain evidence="2 3">XA3</strain>
    </source>
</reference>
<name>A0AAU9DSS6_9LACO</name>
<dbReference type="AlphaFoldDB" id="A0AAU9DSS6"/>
<keyword evidence="1" id="KW-0812">Transmembrane</keyword>
<evidence type="ECO:0000313" key="3">
    <source>
        <dbReference type="Proteomes" id="UP001321861"/>
    </source>
</evidence>
<dbReference type="Proteomes" id="UP001321861">
    <property type="component" value="Chromosome"/>
</dbReference>